<dbReference type="Pfam" id="PF00698">
    <property type="entry name" value="Acyl_transf_1"/>
    <property type="match status" value="1"/>
</dbReference>
<keyword evidence="3" id="KW-0808">Transferase</keyword>
<dbReference type="SMART" id="SM00825">
    <property type="entry name" value="PKS_KS"/>
    <property type="match status" value="1"/>
</dbReference>
<dbReference type="InterPro" id="IPR014030">
    <property type="entry name" value="Ketoacyl_synth_N"/>
</dbReference>
<dbReference type="Gene3D" id="1.10.1200.10">
    <property type="entry name" value="ACP-like"/>
    <property type="match status" value="1"/>
</dbReference>
<dbReference type="GO" id="GO:0005886">
    <property type="term" value="C:plasma membrane"/>
    <property type="evidence" value="ECO:0007669"/>
    <property type="project" value="TreeGrafter"/>
</dbReference>
<evidence type="ECO:0000256" key="3">
    <source>
        <dbReference type="ARBA" id="ARBA00022679"/>
    </source>
</evidence>
<dbReference type="CDD" id="cd00833">
    <property type="entry name" value="PKS"/>
    <property type="match status" value="1"/>
</dbReference>
<dbReference type="GO" id="GO:0071770">
    <property type="term" value="P:DIM/DIP cell wall layer assembly"/>
    <property type="evidence" value="ECO:0007669"/>
    <property type="project" value="TreeGrafter"/>
</dbReference>
<feature type="domain" description="Carrier" evidence="5">
    <location>
        <begin position="881"/>
        <end position="962"/>
    </location>
</feature>
<dbReference type="PROSITE" id="PS50075">
    <property type="entry name" value="CARRIER"/>
    <property type="match status" value="1"/>
</dbReference>
<dbReference type="AlphaFoldDB" id="A0A7D6I5C7"/>
<keyword evidence="1" id="KW-0596">Phosphopantetheine</keyword>
<evidence type="ECO:0000256" key="4">
    <source>
        <dbReference type="ARBA" id="ARBA00023268"/>
    </source>
</evidence>
<dbReference type="SMART" id="SM00827">
    <property type="entry name" value="PKS_AT"/>
    <property type="match status" value="1"/>
</dbReference>
<dbReference type="InterPro" id="IPR016036">
    <property type="entry name" value="Malonyl_transacylase_ACP-bd"/>
</dbReference>
<dbReference type="PROSITE" id="PS52004">
    <property type="entry name" value="KS3_2"/>
    <property type="match status" value="1"/>
</dbReference>
<dbReference type="Gene3D" id="3.40.47.10">
    <property type="match status" value="1"/>
</dbReference>
<dbReference type="InterPro" id="IPR016039">
    <property type="entry name" value="Thiolase-like"/>
</dbReference>
<organism evidence="7 8">
    <name type="scientific">Mycobacterium vicinigordonae</name>
    <dbReference type="NCBI Taxonomy" id="1719132"/>
    <lineage>
        <taxon>Bacteria</taxon>
        <taxon>Bacillati</taxon>
        <taxon>Actinomycetota</taxon>
        <taxon>Actinomycetes</taxon>
        <taxon>Mycobacteriales</taxon>
        <taxon>Mycobacteriaceae</taxon>
        <taxon>Mycobacterium</taxon>
    </lineage>
</organism>
<dbReference type="Pfam" id="PF02801">
    <property type="entry name" value="Ketoacyl-synt_C"/>
    <property type="match status" value="1"/>
</dbReference>
<dbReference type="PANTHER" id="PTHR43775:SF37">
    <property type="entry name" value="SI:DKEY-61P9.11"/>
    <property type="match status" value="1"/>
</dbReference>
<dbReference type="InterPro" id="IPR020841">
    <property type="entry name" value="PKS_Beta-ketoAc_synthase_dom"/>
</dbReference>
<dbReference type="SUPFAM" id="SSF53901">
    <property type="entry name" value="Thiolase-like"/>
    <property type="match status" value="1"/>
</dbReference>
<dbReference type="RefSeq" id="WP_180915892.1">
    <property type="nucleotide sequence ID" value="NZ_CP059165.1"/>
</dbReference>
<dbReference type="InterPro" id="IPR018201">
    <property type="entry name" value="Ketoacyl_synth_AS"/>
</dbReference>
<reference evidence="8" key="2">
    <citation type="submission" date="2023-07" db="EMBL/GenBank/DDBJ databases">
        <title>Description of Mycobacterium gordonae subsp. intergordonae subsp.nov. and Mycobacterium gordonae subsp. gordonae subsp. nov.</title>
        <authorList>
            <person name="Huang H."/>
        </authorList>
    </citation>
    <scope>NUCLEOTIDE SEQUENCE [LARGE SCALE GENOMIC DNA]</scope>
    <source>
        <strain evidence="8">24</strain>
    </source>
</reference>
<dbReference type="SUPFAM" id="SSF47336">
    <property type="entry name" value="ACP-like"/>
    <property type="match status" value="1"/>
</dbReference>
<evidence type="ECO:0000256" key="1">
    <source>
        <dbReference type="ARBA" id="ARBA00022450"/>
    </source>
</evidence>
<dbReference type="GO" id="GO:0004312">
    <property type="term" value="F:fatty acid synthase activity"/>
    <property type="evidence" value="ECO:0007669"/>
    <property type="project" value="TreeGrafter"/>
</dbReference>
<evidence type="ECO:0000313" key="7">
    <source>
        <dbReference type="EMBL" id="QLL07318.1"/>
    </source>
</evidence>
<dbReference type="InterPro" id="IPR050091">
    <property type="entry name" value="PKS_NRPS_Biosynth_Enz"/>
</dbReference>
<dbReference type="InterPro" id="IPR014043">
    <property type="entry name" value="Acyl_transferase_dom"/>
</dbReference>
<dbReference type="Proteomes" id="UP000510682">
    <property type="component" value="Chromosome"/>
</dbReference>
<evidence type="ECO:0000256" key="2">
    <source>
        <dbReference type="ARBA" id="ARBA00022553"/>
    </source>
</evidence>
<feature type="domain" description="Ketosynthase family 3 (KS3)" evidence="6">
    <location>
        <begin position="1"/>
        <end position="420"/>
    </location>
</feature>
<dbReference type="PROSITE" id="PS00606">
    <property type="entry name" value="KS3_1"/>
    <property type="match status" value="1"/>
</dbReference>
<gene>
    <name evidence="7" type="ORF">H0P51_27335</name>
</gene>
<accession>A0A7D6I5C7</accession>
<dbReference type="GO" id="GO:0005737">
    <property type="term" value="C:cytoplasm"/>
    <property type="evidence" value="ECO:0007669"/>
    <property type="project" value="TreeGrafter"/>
</dbReference>
<dbReference type="Gene3D" id="3.40.366.10">
    <property type="entry name" value="Malonyl-Coenzyme A Acyl Carrier Protein, domain 2"/>
    <property type="match status" value="1"/>
</dbReference>
<dbReference type="GO" id="GO:0006633">
    <property type="term" value="P:fatty acid biosynthetic process"/>
    <property type="evidence" value="ECO:0007669"/>
    <property type="project" value="InterPro"/>
</dbReference>
<evidence type="ECO:0000259" key="5">
    <source>
        <dbReference type="PROSITE" id="PS50075"/>
    </source>
</evidence>
<evidence type="ECO:0000259" key="6">
    <source>
        <dbReference type="PROSITE" id="PS52004"/>
    </source>
</evidence>
<dbReference type="InterPro" id="IPR014031">
    <property type="entry name" value="Ketoacyl_synth_C"/>
</dbReference>
<dbReference type="InterPro" id="IPR036736">
    <property type="entry name" value="ACP-like_sf"/>
</dbReference>
<dbReference type="Pfam" id="PF00109">
    <property type="entry name" value="ketoacyl-synt"/>
    <property type="match status" value="1"/>
</dbReference>
<dbReference type="InterPro" id="IPR001227">
    <property type="entry name" value="Ac_transferase_dom_sf"/>
</dbReference>
<sequence length="968" mass="102417">MTPIAVVGIDCRFPGAPDKDAYWRLLTDAAVTDVVVPPQRWDIETYYHPGGVPGSMNTRRAHFVDDVDAFDHEFFGITPIEARVLDPQQRLLLQTSYRALEDAGIDPKSLAGSATGVFVGVMSSEWSSCQMLDLEQISAFHGSGSGYFMLANRINYHLNLVGPSMAIDTACSSSLVAVHQGCAALRSSEIDIAVVAGSNLLLTPALSVFYTQAGLSASDGRCKPFCQDADGIGRGEGVGVVVLRRLEDALAAGQQIYAVVRGSAVNHDGRSNGITAPNRVSQATLMRKTLAAAEIDAHRLNFVEAHGTGTVLGDMIEANALGDLHRQRDGEPCLLGSVKGNIGHTEGAAGIASFIKACLALHHRVLPPTVVTGQANPGLRLESQGLALADSACDLPAIGALGGVSSFGLGGSNAHVVLESATPIPTSGGMTGVLTLSAPNERGLRRNAAVFANGMAAIAEDRVAAWCRASNAVKRSHRHRLVLAGDRDSLVAGLTEFVTTERSTFTSAAVPRKGPAEIALLCSGQGTQYPGMTLRLYQEHPAYREQLDAICAVLDQHLRIPLLPSIFEDGADLDDTRIAQPALFAVSYALGMTLLLNGIRPAFGIGHSIGEFAIACLAGVFGVADAARMVVIRGELMGSLPPGGGMIAVDLTPAQAQSLVDTEPECALAAVNGPRSVVISGPTCSLGILADAVREQGGRARDLNVSHAFHSPLMNPIVERFRREVSGLRPDESRFPLFSTLTGELVEGRAMDADYWSRQICSPVKFSAACDAATRTIRARFIAEAGPRTTLLALARQSGVPTQTDSLALCSGSGSQGRELLEVGATLLREGYPVDLSPIYGDPAGASERIPPYTFDDGSRFWSDGYIAAAPEPHRPRPQIPASTDLAAEVLTLIAEVGGFPVGEITRSMRLNEELGYDSLLQLRLFEQIRRRYPQLTLNNIAEVPSGIGNVGELVDVVVDRLGLAGAR</sequence>
<protein>
    <submittedName>
        <fullName evidence="7">Type I polyketide synthase</fullName>
    </submittedName>
</protein>
<proteinExistence type="predicted"/>
<keyword evidence="4" id="KW-0511">Multifunctional enzyme</keyword>
<dbReference type="Gene3D" id="3.30.70.3290">
    <property type="match status" value="1"/>
</dbReference>
<dbReference type="InterPro" id="IPR009081">
    <property type="entry name" value="PP-bd_ACP"/>
</dbReference>
<dbReference type="PANTHER" id="PTHR43775">
    <property type="entry name" value="FATTY ACID SYNTHASE"/>
    <property type="match status" value="1"/>
</dbReference>
<name>A0A7D6I5C7_9MYCO</name>
<keyword evidence="2" id="KW-0597">Phosphoprotein</keyword>
<dbReference type="SUPFAM" id="SSF55048">
    <property type="entry name" value="Probable ACP-binding domain of malonyl-CoA ACP transacylase"/>
    <property type="match status" value="1"/>
</dbReference>
<keyword evidence="8" id="KW-1185">Reference proteome</keyword>
<dbReference type="SUPFAM" id="SSF52151">
    <property type="entry name" value="FabD/lysophospholipase-like"/>
    <property type="match status" value="1"/>
</dbReference>
<dbReference type="InterPro" id="IPR016035">
    <property type="entry name" value="Acyl_Trfase/lysoPLipase"/>
</dbReference>
<dbReference type="EMBL" id="CP059165">
    <property type="protein sequence ID" value="QLL07318.1"/>
    <property type="molecule type" value="Genomic_DNA"/>
</dbReference>
<reference evidence="8" key="1">
    <citation type="submission" date="2020-07" db="EMBL/GenBank/DDBJ databases">
        <title>Description of Mycobacterium gordonae subsp. intergordonae subsp.nov. and Mycobacterium gordonae subsp. gordonae subsp. nov.</title>
        <authorList>
            <person name="Yu X."/>
        </authorList>
    </citation>
    <scope>NUCLEOTIDE SEQUENCE [LARGE SCALE GENOMIC DNA]</scope>
    <source>
        <strain evidence="8">24</strain>
    </source>
</reference>
<evidence type="ECO:0000313" key="8">
    <source>
        <dbReference type="Proteomes" id="UP000510682"/>
    </source>
</evidence>
<dbReference type="KEGG" id="mgor:H0P51_27335"/>
<dbReference type="GO" id="GO:0004315">
    <property type="term" value="F:3-oxoacyl-[acyl-carrier-protein] synthase activity"/>
    <property type="evidence" value="ECO:0007669"/>
    <property type="project" value="InterPro"/>
</dbReference>